<dbReference type="EMBL" id="JBHLWO010000008">
    <property type="protein sequence ID" value="MFC0321946.1"/>
    <property type="molecule type" value="Genomic_DNA"/>
</dbReference>
<name>A0ABV6HSS9_9SPHI</name>
<dbReference type="RefSeq" id="WP_013663679.1">
    <property type="nucleotide sequence ID" value="NZ_JBHLWO010000008.1"/>
</dbReference>
<comment type="caution">
    <text evidence="1">The sequence shown here is derived from an EMBL/GenBank/DDBJ whole genome shotgun (WGS) entry which is preliminary data.</text>
</comment>
<dbReference type="Proteomes" id="UP001589774">
    <property type="component" value="Unassembled WGS sequence"/>
</dbReference>
<sequence length="86" mass="10114">MESNHTEDILNNKGQLFRITYQHLDYYFRVIKPTKITASTNEIEILLDENTYVIEREGRTWVFKGAGLDSDFANAIGRLICLRYRL</sequence>
<organism evidence="1 2">
    <name type="scientific">Olivibacter oleidegradans</name>
    <dbReference type="NCBI Taxonomy" id="760123"/>
    <lineage>
        <taxon>Bacteria</taxon>
        <taxon>Pseudomonadati</taxon>
        <taxon>Bacteroidota</taxon>
        <taxon>Sphingobacteriia</taxon>
        <taxon>Sphingobacteriales</taxon>
        <taxon>Sphingobacteriaceae</taxon>
        <taxon>Olivibacter</taxon>
    </lineage>
</organism>
<evidence type="ECO:0000313" key="2">
    <source>
        <dbReference type="Proteomes" id="UP001589774"/>
    </source>
</evidence>
<gene>
    <name evidence="1" type="ORF">ACFFI0_26765</name>
</gene>
<protein>
    <submittedName>
        <fullName evidence="1">Uncharacterized protein</fullName>
    </submittedName>
</protein>
<evidence type="ECO:0000313" key="1">
    <source>
        <dbReference type="EMBL" id="MFC0321946.1"/>
    </source>
</evidence>
<keyword evidence="2" id="KW-1185">Reference proteome</keyword>
<reference evidence="1 2" key="1">
    <citation type="submission" date="2024-09" db="EMBL/GenBank/DDBJ databases">
        <authorList>
            <person name="Sun Q."/>
            <person name="Mori K."/>
        </authorList>
    </citation>
    <scope>NUCLEOTIDE SEQUENCE [LARGE SCALE GENOMIC DNA]</scope>
    <source>
        <strain evidence="1 2">CCM 7765</strain>
    </source>
</reference>
<accession>A0ABV6HSS9</accession>
<proteinExistence type="predicted"/>